<proteinExistence type="predicted"/>
<dbReference type="Proteomes" id="UP000183365">
    <property type="component" value="Unassembled WGS sequence"/>
</dbReference>
<accession>A0A1L0CY90</accession>
<evidence type="ECO:0008006" key="3">
    <source>
        <dbReference type="Google" id="ProtNLM"/>
    </source>
</evidence>
<evidence type="ECO:0000313" key="1">
    <source>
        <dbReference type="EMBL" id="SGZ39871.1"/>
    </source>
</evidence>
<dbReference type="EMBL" id="FQNF01000033">
    <property type="protein sequence ID" value="SGZ39871.1"/>
    <property type="molecule type" value="Genomic_DNA"/>
</dbReference>
<dbReference type="GO" id="GO:0051131">
    <property type="term" value="P:chaperone-mediated protein complex assembly"/>
    <property type="evidence" value="ECO:0007669"/>
    <property type="project" value="EnsemblFungi"/>
</dbReference>
<dbReference type="AlphaFoldDB" id="A0A1L0CY90"/>
<dbReference type="InterPro" id="IPR053092">
    <property type="entry name" value="Mitochondrial_unc_protein"/>
</dbReference>
<name>A0A1L0CY90_9ASCO</name>
<protein>
    <recommendedName>
        <fullName evidence="3">DUF4536 domain-containing protein</fullName>
    </recommendedName>
</protein>
<dbReference type="GO" id="GO:0005743">
    <property type="term" value="C:mitochondrial inner membrane"/>
    <property type="evidence" value="ECO:0007669"/>
    <property type="project" value="EnsemblFungi"/>
</dbReference>
<gene>
    <name evidence="1" type="ORF">HGUI_02071</name>
</gene>
<dbReference type="PANTHER" id="PTHR28048">
    <property type="entry name" value="ACR195WP"/>
    <property type="match status" value="1"/>
</dbReference>
<evidence type="ECO:0000313" key="2">
    <source>
        <dbReference type="Proteomes" id="UP000183365"/>
    </source>
</evidence>
<reference evidence="2" key="1">
    <citation type="submission" date="2016-11" db="EMBL/GenBank/DDBJ databases">
        <authorList>
            <person name="Guldener U."/>
        </authorList>
    </citation>
    <scope>NUCLEOTIDE SEQUENCE [LARGE SCALE GENOMIC DNA]</scope>
</reference>
<sequence length="103" mass="12033">MAESNIINLLSQNSPENSKEIQYEDCMPCQVMATAFALGLGTYMQTQHLYPRENKAEKVLTQVEWEKMYPKWYRTSMRATGLGLIVFGCIRGSEHWLWNRKKI</sequence>
<dbReference type="GO" id="GO:0006457">
    <property type="term" value="P:protein folding"/>
    <property type="evidence" value="ECO:0007669"/>
    <property type="project" value="EnsemblFungi"/>
</dbReference>
<organism evidence="1 2">
    <name type="scientific">Hanseniaspora guilliermondii</name>
    <dbReference type="NCBI Taxonomy" id="56406"/>
    <lineage>
        <taxon>Eukaryota</taxon>
        <taxon>Fungi</taxon>
        <taxon>Dikarya</taxon>
        <taxon>Ascomycota</taxon>
        <taxon>Saccharomycotina</taxon>
        <taxon>Saccharomycetes</taxon>
        <taxon>Saccharomycodales</taxon>
        <taxon>Saccharomycodaceae</taxon>
        <taxon>Hanseniaspora</taxon>
    </lineage>
</organism>
<dbReference type="GO" id="GO:0015035">
    <property type="term" value="F:protein-disulfide reductase activity"/>
    <property type="evidence" value="ECO:0007669"/>
    <property type="project" value="EnsemblFungi"/>
</dbReference>
<keyword evidence="2" id="KW-1185">Reference proteome</keyword>
<dbReference type="PANTHER" id="PTHR28048:SF1">
    <property type="entry name" value="ACR195WP"/>
    <property type="match status" value="1"/>
</dbReference>
<dbReference type="GO" id="GO:0005777">
    <property type="term" value="C:peroxisome"/>
    <property type="evidence" value="ECO:0007669"/>
    <property type="project" value="EnsemblFungi"/>
</dbReference>
<dbReference type="VEuPathDB" id="FungiDB:HGUI_02071"/>
<dbReference type="OrthoDB" id="4083608at2759"/>